<dbReference type="AlphaFoldDB" id="D8P634"/>
<organism evidence="1">
    <name type="scientific">Ralstonia solanacearum CFBP2957</name>
    <dbReference type="NCBI Taxonomy" id="859656"/>
    <lineage>
        <taxon>Bacteria</taxon>
        <taxon>Pseudomonadati</taxon>
        <taxon>Pseudomonadota</taxon>
        <taxon>Betaproteobacteria</taxon>
        <taxon>Burkholderiales</taxon>
        <taxon>Burkholderiaceae</taxon>
        <taxon>Ralstonia</taxon>
        <taxon>Ralstonia solanacearum species complex</taxon>
    </lineage>
</organism>
<reference evidence="1" key="1">
    <citation type="journal article" date="2010" name="BMC Genomics">
        <title>Genomes of three tomato pathogens within the Ralstonia solanacearum species complex reveal significant evolutionary divergence.</title>
        <authorList>
            <person name="Remenant B."/>
            <person name="Coupat-Goutaland B."/>
            <person name="Guidot A."/>
            <person name="Cellier G."/>
            <person name="Wicker E."/>
            <person name="Allen C."/>
            <person name="Fegan M."/>
            <person name="Pruvost O."/>
            <person name="Elbaz M."/>
            <person name="Calteau A."/>
            <person name="Salvignol G."/>
            <person name="Mornico D."/>
            <person name="Mangenot S."/>
            <person name="Barbe V."/>
            <person name="Medigue C."/>
            <person name="Prior P."/>
        </authorList>
    </citation>
    <scope>NUCLEOTIDE SEQUENCE [LARGE SCALE GENOMIC DNA]</scope>
    <source>
        <strain evidence="1">CFBP2957</strain>
        <plasmid evidence="1">RCFBPv3_mp</plasmid>
    </source>
</reference>
<accession>D8P634</accession>
<reference evidence="1" key="2">
    <citation type="submission" date="2010-02" db="EMBL/GenBank/DDBJ databases">
        <authorList>
            <person name="Genoscope - CEA"/>
        </authorList>
    </citation>
    <scope>NUCLEOTIDE SEQUENCE</scope>
    <source>
        <strain evidence="1">CFBP2957</strain>
        <plasmid evidence="1">RCFBPv3_mp</plasmid>
    </source>
</reference>
<name>D8P634_RALSL</name>
<keyword evidence="1" id="KW-0614">Plasmid</keyword>
<dbReference type="RefSeq" id="WP_013208838.1">
    <property type="nucleotide sequence ID" value="NC_014309.1"/>
</dbReference>
<proteinExistence type="predicted"/>
<evidence type="ECO:0000313" key="1">
    <source>
        <dbReference type="EMBL" id="CBJ54370.1"/>
    </source>
</evidence>
<sequence length="187" mass="21546">MKRIAVWLFAGAIGLALFVNWAMPSDDDRAFDGVFVNMVFATLLDSPAAMKRVFPECGKFDIPAAWDSRESFPRYECVLQSEIVHTIFMSRNMKLGKSYMSFAPSKKKCVDVRFFRNSVSDRWHVESPDIRSSTSDQWQETQRWYTWDNDDGSYGYSAIFLPDGVRPVQLVFEAYHGCIMYGTLSLR</sequence>
<geneLocation type="plasmid" evidence="1">
    <name>RCFBPv3_mp</name>
</geneLocation>
<protein>
    <submittedName>
        <fullName evidence="1">Uncharacterized protein</fullName>
    </submittedName>
</protein>
<dbReference type="EMBL" id="FP885907">
    <property type="protein sequence ID" value="CBJ54370.1"/>
    <property type="molecule type" value="Genomic_DNA"/>
</dbReference>
<gene>
    <name evidence="1" type="ORF">RCFBP_mp30285</name>
</gene>